<feature type="domain" description="SnoaL-like" evidence="1">
    <location>
        <begin position="17"/>
        <end position="116"/>
    </location>
</feature>
<dbReference type="Proteomes" id="UP000189021">
    <property type="component" value="Unassembled WGS sequence"/>
</dbReference>
<protein>
    <submittedName>
        <fullName evidence="3">Transcriptional regulator</fullName>
    </submittedName>
</protein>
<gene>
    <name evidence="2" type="ORF">BZG00_08220</name>
    <name evidence="3" type="ORF">BZG09_08090</name>
</gene>
<dbReference type="GeneID" id="89610849"/>
<evidence type="ECO:0000313" key="3">
    <source>
        <dbReference type="EMBL" id="OOE44274.1"/>
    </source>
</evidence>
<dbReference type="InterPro" id="IPR032710">
    <property type="entry name" value="NTF2-like_dom_sf"/>
</dbReference>
<reference evidence="4 5" key="1">
    <citation type="journal article" date="2017" name="Genome Announc.">
        <title>Draft Genome Sequences of Salinivibrio proteolyticus, Salinivibrio sharmensis, Salinivibrio siamensis, Salinivibrio costicola subsp. alcaliphilus, Salinivibrio costicola subsp. vallismortis, and 29 New Isolates Belonging to the Genus Salinivibrio.</title>
        <authorList>
            <person name="Lopez-Hermoso C."/>
            <person name="de la Haba R.R."/>
            <person name="Sanchez-Porro C."/>
            <person name="Bayliss S.C."/>
            <person name="Feil E.J."/>
            <person name="Ventosa A."/>
        </authorList>
    </citation>
    <scope>NUCLEOTIDE SEQUENCE [LARGE SCALE GENOMIC DNA]</scope>
    <source>
        <strain evidence="2 5">AL184</strain>
        <strain evidence="3 4">IC202</strain>
    </source>
</reference>
<comment type="caution">
    <text evidence="3">The sequence shown here is derived from an EMBL/GenBank/DDBJ whole genome shotgun (WGS) entry which is preliminary data.</text>
</comment>
<dbReference type="EMBL" id="MUEO01000016">
    <property type="protein sequence ID" value="OOE44274.1"/>
    <property type="molecule type" value="Genomic_DNA"/>
</dbReference>
<evidence type="ECO:0000313" key="4">
    <source>
        <dbReference type="Proteomes" id="UP000188726"/>
    </source>
</evidence>
<proteinExistence type="predicted"/>
<dbReference type="Proteomes" id="UP000188726">
    <property type="component" value="Unassembled WGS sequence"/>
</dbReference>
<accession>A0AB36K6J6</accession>
<dbReference type="SUPFAM" id="SSF54427">
    <property type="entry name" value="NTF2-like"/>
    <property type="match status" value="1"/>
</dbReference>
<evidence type="ECO:0000313" key="2">
    <source>
        <dbReference type="EMBL" id="OOE39870.1"/>
    </source>
</evidence>
<evidence type="ECO:0000259" key="1">
    <source>
        <dbReference type="Pfam" id="PF12680"/>
    </source>
</evidence>
<name>A0AB36K6J6_9GAMM</name>
<sequence>MTRSPTHVGVSQFVTTYQALNKDNLSSLATIYHPKIVFVDPAHEITGLEAFIQYFSLLYENVTDCQFHIHTTAVDGDDAFVTWTMMLSHPKLDGGKTRQVQGCSHLCFCDGKIIRHRDYFDLGEMLYEALPVIGRLLKHIKTRLGQ</sequence>
<keyword evidence="5" id="KW-1185">Reference proteome</keyword>
<dbReference type="Pfam" id="PF12680">
    <property type="entry name" value="SnoaL_2"/>
    <property type="match status" value="1"/>
</dbReference>
<dbReference type="RefSeq" id="WP_077458323.1">
    <property type="nucleotide sequence ID" value="NZ_CP040022.1"/>
</dbReference>
<dbReference type="EMBL" id="MUEK01000006">
    <property type="protein sequence ID" value="OOE39870.1"/>
    <property type="molecule type" value="Genomic_DNA"/>
</dbReference>
<dbReference type="InterPro" id="IPR037401">
    <property type="entry name" value="SnoaL-like"/>
</dbReference>
<organism evidence="3 4">
    <name type="scientific">Salinivibrio kushneri</name>
    <dbReference type="NCBI Taxonomy" id="1908198"/>
    <lineage>
        <taxon>Bacteria</taxon>
        <taxon>Pseudomonadati</taxon>
        <taxon>Pseudomonadota</taxon>
        <taxon>Gammaproteobacteria</taxon>
        <taxon>Vibrionales</taxon>
        <taxon>Vibrionaceae</taxon>
        <taxon>Salinivibrio</taxon>
    </lineage>
</organism>
<evidence type="ECO:0000313" key="5">
    <source>
        <dbReference type="Proteomes" id="UP000189021"/>
    </source>
</evidence>
<dbReference type="Gene3D" id="3.10.450.50">
    <property type="match status" value="1"/>
</dbReference>
<dbReference type="AlphaFoldDB" id="A0AB36K6J6"/>